<protein>
    <submittedName>
        <fullName evidence="5">FadR/GntR family transcriptional regulator</fullName>
    </submittedName>
</protein>
<dbReference type="Proteomes" id="UP001597018">
    <property type="component" value="Unassembled WGS sequence"/>
</dbReference>
<dbReference type="InterPro" id="IPR000524">
    <property type="entry name" value="Tscrpt_reg_HTH_GntR"/>
</dbReference>
<dbReference type="EMBL" id="JBHTIW010000014">
    <property type="protein sequence ID" value="MFD0921633.1"/>
    <property type="molecule type" value="Genomic_DNA"/>
</dbReference>
<dbReference type="SMART" id="SM00895">
    <property type="entry name" value="FCD"/>
    <property type="match status" value="1"/>
</dbReference>
<name>A0ABW3FV02_9PSEU</name>
<gene>
    <name evidence="5" type="ORF">ACFQ16_17955</name>
</gene>
<evidence type="ECO:0000313" key="5">
    <source>
        <dbReference type="EMBL" id="MFD0921633.1"/>
    </source>
</evidence>
<proteinExistence type="predicted"/>
<feature type="domain" description="HTH gntR-type" evidence="4">
    <location>
        <begin position="19"/>
        <end position="91"/>
    </location>
</feature>
<dbReference type="RefSeq" id="WP_263247020.1">
    <property type="nucleotide sequence ID" value="NZ_BAABLT010000006.1"/>
</dbReference>
<dbReference type="InterPro" id="IPR011711">
    <property type="entry name" value="GntR_C"/>
</dbReference>
<dbReference type="PROSITE" id="PS50949">
    <property type="entry name" value="HTH_GNTR"/>
    <property type="match status" value="1"/>
</dbReference>
<dbReference type="SMART" id="SM00345">
    <property type="entry name" value="HTH_GNTR"/>
    <property type="match status" value="1"/>
</dbReference>
<evidence type="ECO:0000256" key="2">
    <source>
        <dbReference type="ARBA" id="ARBA00023125"/>
    </source>
</evidence>
<dbReference type="Gene3D" id="1.20.120.530">
    <property type="entry name" value="GntR ligand-binding domain-like"/>
    <property type="match status" value="1"/>
</dbReference>
<evidence type="ECO:0000256" key="1">
    <source>
        <dbReference type="ARBA" id="ARBA00023015"/>
    </source>
</evidence>
<reference evidence="6" key="1">
    <citation type="journal article" date="2019" name="Int. J. Syst. Evol. Microbiol.">
        <title>The Global Catalogue of Microorganisms (GCM) 10K type strain sequencing project: providing services to taxonomists for standard genome sequencing and annotation.</title>
        <authorList>
            <consortium name="The Broad Institute Genomics Platform"/>
            <consortium name="The Broad Institute Genome Sequencing Center for Infectious Disease"/>
            <person name="Wu L."/>
            <person name="Ma J."/>
        </authorList>
    </citation>
    <scope>NUCLEOTIDE SEQUENCE [LARGE SCALE GENOMIC DNA]</scope>
    <source>
        <strain evidence="6">CCUG 56401</strain>
    </source>
</reference>
<keyword evidence="2" id="KW-0238">DNA-binding</keyword>
<dbReference type="PANTHER" id="PTHR43537:SF5">
    <property type="entry name" value="UXU OPERON TRANSCRIPTIONAL REGULATOR"/>
    <property type="match status" value="1"/>
</dbReference>
<dbReference type="CDD" id="cd07377">
    <property type="entry name" value="WHTH_GntR"/>
    <property type="match status" value="1"/>
</dbReference>
<dbReference type="Pfam" id="PF07729">
    <property type="entry name" value="FCD"/>
    <property type="match status" value="1"/>
</dbReference>
<keyword evidence="1" id="KW-0805">Transcription regulation</keyword>
<sequence length="252" mass="27898">MTTAEQDHGDAAWRPVARSHTYELVIDRVEEQILSGALRVGDRLPAERDLASMLGVSRSAVREALRSLQAQGVLRMSVGTGPDSGTTVAALPNQALTRFLRLHVALANFPLHDVVEARLMLERESARNAALRATESELDELVRLVDAMDDPDLDRDRFNELDTAFHVAIAEAGGNRLVADMTTAIRESLRLPLRQAFHDLGDSWTRIAEGLRADHRAVLEALRARDGDAAERHMTDHIRDFYAKIPAVTRDG</sequence>
<dbReference type="InterPro" id="IPR036388">
    <property type="entry name" value="WH-like_DNA-bd_sf"/>
</dbReference>
<dbReference type="SUPFAM" id="SSF48008">
    <property type="entry name" value="GntR ligand-binding domain-like"/>
    <property type="match status" value="1"/>
</dbReference>
<dbReference type="PANTHER" id="PTHR43537">
    <property type="entry name" value="TRANSCRIPTIONAL REGULATOR, GNTR FAMILY"/>
    <property type="match status" value="1"/>
</dbReference>
<comment type="caution">
    <text evidence="5">The sequence shown here is derived from an EMBL/GenBank/DDBJ whole genome shotgun (WGS) entry which is preliminary data.</text>
</comment>
<accession>A0ABW3FV02</accession>
<organism evidence="5 6">
    <name type="scientific">Saccharopolyspora rosea</name>
    <dbReference type="NCBI Taxonomy" id="524884"/>
    <lineage>
        <taxon>Bacteria</taxon>
        <taxon>Bacillati</taxon>
        <taxon>Actinomycetota</taxon>
        <taxon>Actinomycetes</taxon>
        <taxon>Pseudonocardiales</taxon>
        <taxon>Pseudonocardiaceae</taxon>
        <taxon>Saccharopolyspora</taxon>
    </lineage>
</organism>
<keyword evidence="6" id="KW-1185">Reference proteome</keyword>
<dbReference type="PRINTS" id="PR00035">
    <property type="entry name" value="HTHGNTR"/>
</dbReference>
<evidence type="ECO:0000259" key="4">
    <source>
        <dbReference type="PROSITE" id="PS50949"/>
    </source>
</evidence>
<evidence type="ECO:0000313" key="6">
    <source>
        <dbReference type="Proteomes" id="UP001597018"/>
    </source>
</evidence>
<dbReference type="Gene3D" id="1.10.10.10">
    <property type="entry name" value="Winged helix-like DNA-binding domain superfamily/Winged helix DNA-binding domain"/>
    <property type="match status" value="1"/>
</dbReference>
<keyword evidence="3" id="KW-0804">Transcription</keyword>
<dbReference type="InterPro" id="IPR036390">
    <property type="entry name" value="WH_DNA-bd_sf"/>
</dbReference>
<dbReference type="SUPFAM" id="SSF46785">
    <property type="entry name" value="Winged helix' DNA-binding domain"/>
    <property type="match status" value="1"/>
</dbReference>
<evidence type="ECO:0000256" key="3">
    <source>
        <dbReference type="ARBA" id="ARBA00023163"/>
    </source>
</evidence>
<dbReference type="Pfam" id="PF00392">
    <property type="entry name" value="GntR"/>
    <property type="match status" value="1"/>
</dbReference>
<dbReference type="InterPro" id="IPR008920">
    <property type="entry name" value="TF_FadR/GntR_C"/>
</dbReference>